<dbReference type="InterPro" id="IPR059214">
    <property type="entry name" value="MSC_0882-like"/>
</dbReference>
<reference evidence="2 3" key="1">
    <citation type="submission" date="2019-03" db="EMBL/GenBank/DDBJ databases">
        <title>Genomic Encyclopedia of Archaeal and Bacterial Type Strains, Phase II (KMG-II): from individual species to whole genera.</title>
        <authorList>
            <person name="Goeker M."/>
        </authorList>
    </citation>
    <scope>NUCLEOTIDE SEQUENCE [LARGE SCALE GENOMIC DNA]</scope>
    <source>
        <strain evidence="2 3">ATCC 700618</strain>
    </source>
</reference>
<name>A0A4R6IB31_9MOLU</name>
<evidence type="ECO:0000256" key="1">
    <source>
        <dbReference type="SAM" id="Phobius"/>
    </source>
</evidence>
<evidence type="ECO:0000313" key="2">
    <source>
        <dbReference type="EMBL" id="TDO19132.1"/>
    </source>
</evidence>
<feature type="transmembrane region" description="Helical" evidence="1">
    <location>
        <begin position="222"/>
        <end position="244"/>
    </location>
</feature>
<keyword evidence="1" id="KW-1133">Transmembrane helix</keyword>
<feature type="transmembrane region" description="Helical" evidence="1">
    <location>
        <begin position="103"/>
        <end position="123"/>
    </location>
</feature>
<feature type="transmembrane region" description="Helical" evidence="1">
    <location>
        <begin position="169"/>
        <end position="188"/>
    </location>
</feature>
<dbReference type="AlphaFoldDB" id="A0A4R6IB31"/>
<gene>
    <name evidence="2" type="ORF">EI74_0781</name>
</gene>
<organism evidence="2 3">
    <name type="scientific">Mycoplasma testudineum</name>
    <dbReference type="NCBI Taxonomy" id="244584"/>
    <lineage>
        <taxon>Bacteria</taxon>
        <taxon>Bacillati</taxon>
        <taxon>Mycoplasmatota</taxon>
        <taxon>Mollicutes</taxon>
        <taxon>Mycoplasmataceae</taxon>
        <taxon>Mycoplasma</taxon>
    </lineage>
</organism>
<accession>A0A4R6IB31</accession>
<dbReference type="EMBL" id="SNWN01000015">
    <property type="protein sequence ID" value="TDO19132.1"/>
    <property type="molecule type" value="Genomic_DNA"/>
</dbReference>
<evidence type="ECO:0000313" key="3">
    <source>
        <dbReference type="Proteomes" id="UP000295518"/>
    </source>
</evidence>
<proteinExistence type="predicted"/>
<dbReference type="RefSeq" id="WP_133509999.1">
    <property type="nucleotide sequence ID" value="NZ_NNCE01000007.1"/>
</dbReference>
<comment type="caution">
    <text evidence="2">The sequence shown here is derived from an EMBL/GenBank/DDBJ whole genome shotgun (WGS) entry which is preliminary data.</text>
</comment>
<dbReference type="NCBIfam" id="NF045846">
    <property type="entry name" value="MSC0882_dom"/>
    <property type="match status" value="1"/>
</dbReference>
<protein>
    <submittedName>
        <fullName evidence="2">Uncharacterized protein</fullName>
    </submittedName>
</protein>
<dbReference type="Proteomes" id="UP000295518">
    <property type="component" value="Unassembled WGS sequence"/>
</dbReference>
<dbReference type="OrthoDB" id="397874at2"/>
<feature type="transmembrane region" description="Helical" evidence="1">
    <location>
        <begin position="277"/>
        <end position="299"/>
    </location>
</feature>
<keyword evidence="1" id="KW-0812">Transmembrane</keyword>
<sequence length="312" mass="36106">MQIKPVNDTSTLNLVAINQPRVQSVSFKGASTQELNSEQTVTFRIKSLFRFEKVINKLMLIFSLIVIIVAISLSLVNYFDPSLLLTAQVKQSFQNLNQGFEPIVYVYIFSAVLILFAIFKIASVSIDLGAIKKAEIAYRSQANSSNRNVNPYITKLYQKLILKQIDHNWITIFLLWFGGLFVAILFWLKNADWSIGNPEAFQLYIPITWNVWIKNAFVDPDLVVTLFLVILFAWIILHIVFALIRKKRKTDIEAFFSTGEFIDQDTIDRWISGRRKIWFRSFLLVNLFLIIIPVAYIIYQVIKRKKALKNAI</sequence>
<keyword evidence="1" id="KW-0472">Membrane</keyword>
<keyword evidence="3" id="KW-1185">Reference proteome</keyword>
<feature type="transmembrane region" description="Helical" evidence="1">
    <location>
        <begin position="58"/>
        <end position="79"/>
    </location>
</feature>